<accession>A0A1X7G7D4</accession>
<protein>
    <recommendedName>
        <fullName evidence="3">Potassium-transporting ATPase subunit A</fullName>
    </recommendedName>
</protein>
<name>A0A1X7G7D4_TRICW</name>
<dbReference type="Proteomes" id="UP000192911">
    <property type="component" value="Unassembled WGS sequence"/>
</dbReference>
<dbReference type="RefSeq" id="WP_199187077.1">
    <property type="nucleotide sequence ID" value="NZ_BSQD01000013.1"/>
</dbReference>
<keyword evidence="2" id="KW-1185">Reference proteome</keyword>
<reference evidence="2" key="1">
    <citation type="submission" date="2017-04" db="EMBL/GenBank/DDBJ databases">
        <authorList>
            <person name="Varghese N."/>
            <person name="Submissions S."/>
        </authorList>
    </citation>
    <scope>NUCLEOTIDE SEQUENCE [LARGE SCALE GENOMIC DNA]</scope>
    <source>
        <strain evidence="2">Ballard 720</strain>
    </source>
</reference>
<evidence type="ECO:0000313" key="2">
    <source>
        <dbReference type="Proteomes" id="UP000192911"/>
    </source>
</evidence>
<dbReference type="GeneID" id="95551698"/>
<sequence length="35" mass="3543">MDFVYLAGIAVFCGACLALAAGCEKLSGRQPGGRP</sequence>
<proteinExistence type="predicted"/>
<evidence type="ECO:0008006" key="3">
    <source>
        <dbReference type="Google" id="ProtNLM"/>
    </source>
</evidence>
<dbReference type="EMBL" id="FXAH01000014">
    <property type="protein sequence ID" value="SMF65358.1"/>
    <property type="molecule type" value="Genomic_DNA"/>
</dbReference>
<organism evidence="1 2">
    <name type="scientific">Trinickia caryophylli</name>
    <name type="common">Paraburkholderia caryophylli</name>
    <dbReference type="NCBI Taxonomy" id="28094"/>
    <lineage>
        <taxon>Bacteria</taxon>
        <taxon>Pseudomonadati</taxon>
        <taxon>Pseudomonadota</taxon>
        <taxon>Betaproteobacteria</taxon>
        <taxon>Burkholderiales</taxon>
        <taxon>Burkholderiaceae</taxon>
        <taxon>Trinickia</taxon>
    </lineage>
</organism>
<evidence type="ECO:0000313" key="1">
    <source>
        <dbReference type="EMBL" id="SMF65358.1"/>
    </source>
</evidence>
<gene>
    <name evidence="1" type="ORF">SAMN06295900_11421</name>
</gene>
<dbReference type="STRING" id="28094.SAMN06295900_11421"/>
<dbReference type="AlphaFoldDB" id="A0A1X7G7D4"/>